<evidence type="ECO:0000313" key="2">
    <source>
        <dbReference type="Proteomes" id="UP000789920"/>
    </source>
</evidence>
<sequence>MNILRKGNTLCVFSHVIGLKRIEEEHPHTNRNASKDKLKIEEALMKYISAEVQADAQAKFNALIFQPKYVTLLEAQLFEAQFYKMREDAAINQFFEGGGAPKSFTTAFDAIKRYKPSTPKQFNPKKREYNQYEKYTEEICKQTQELKLLEKLYKKFGNKEVHNFEQDNEYIQYLKLYEKHQELFHFEKEPSE</sequence>
<keyword evidence="2" id="KW-1185">Reference proteome</keyword>
<feature type="non-terminal residue" evidence="1">
    <location>
        <position position="192"/>
    </location>
</feature>
<proteinExistence type="predicted"/>
<dbReference type="EMBL" id="CAJVQC010014177">
    <property type="protein sequence ID" value="CAG8655179.1"/>
    <property type="molecule type" value="Genomic_DNA"/>
</dbReference>
<protein>
    <submittedName>
        <fullName evidence="1">26220_t:CDS:1</fullName>
    </submittedName>
</protein>
<gene>
    <name evidence="1" type="ORF">RPERSI_LOCUS8049</name>
</gene>
<dbReference type="Proteomes" id="UP000789920">
    <property type="component" value="Unassembled WGS sequence"/>
</dbReference>
<organism evidence="1 2">
    <name type="scientific">Racocetra persica</name>
    <dbReference type="NCBI Taxonomy" id="160502"/>
    <lineage>
        <taxon>Eukaryota</taxon>
        <taxon>Fungi</taxon>
        <taxon>Fungi incertae sedis</taxon>
        <taxon>Mucoromycota</taxon>
        <taxon>Glomeromycotina</taxon>
        <taxon>Glomeromycetes</taxon>
        <taxon>Diversisporales</taxon>
        <taxon>Gigasporaceae</taxon>
        <taxon>Racocetra</taxon>
    </lineage>
</organism>
<reference evidence="1" key="1">
    <citation type="submission" date="2021-06" db="EMBL/GenBank/DDBJ databases">
        <authorList>
            <person name="Kallberg Y."/>
            <person name="Tangrot J."/>
            <person name="Rosling A."/>
        </authorList>
    </citation>
    <scope>NUCLEOTIDE SEQUENCE</scope>
    <source>
        <strain evidence="1">MA461A</strain>
    </source>
</reference>
<name>A0ACA9NH03_9GLOM</name>
<accession>A0ACA9NH03</accession>
<evidence type="ECO:0000313" key="1">
    <source>
        <dbReference type="EMBL" id="CAG8655179.1"/>
    </source>
</evidence>
<comment type="caution">
    <text evidence="1">The sequence shown here is derived from an EMBL/GenBank/DDBJ whole genome shotgun (WGS) entry which is preliminary data.</text>
</comment>